<feature type="transmembrane region" description="Helical" evidence="6">
    <location>
        <begin position="74"/>
        <end position="91"/>
    </location>
</feature>
<reference evidence="7 8" key="1">
    <citation type="submission" date="2016-11" db="EMBL/GenBank/DDBJ databases">
        <authorList>
            <person name="Jaros S."/>
            <person name="Januszkiewicz K."/>
            <person name="Wedrychowicz H."/>
        </authorList>
    </citation>
    <scope>NUCLEOTIDE SEQUENCE [LARGE SCALE GENOMIC DNA]</scope>
    <source>
        <strain evidence="7 8">DSM 15480</strain>
    </source>
</reference>
<organism evidence="7 8">
    <name type="scientific">Hespellia stercorisuis DSM 15480</name>
    <dbReference type="NCBI Taxonomy" id="1121950"/>
    <lineage>
        <taxon>Bacteria</taxon>
        <taxon>Bacillati</taxon>
        <taxon>Bacillota</taxon>
        <taxon>Clostridia</taxon>
        <taxon>Lachnospirales</taxon>
        <taxon>Lachnospiraceae</taxon>
        <taxon>Hespellia</taxon>
    </lineage>
</organism>
<feature type="transmembrane region" description="Helical" evidence="6">
    <location>
        <begin position="177"/>
        <end position="196"/>
    </location>
</feature>
<keyword evidence="2" id="KW-1003">Cell membrane</keyword>
<keyword evidence="4 6" id="KW-1133">Transmembrane helix</keyword>
<proteinExistence type="predicted"/>
<comment type="subcellular location">
    <subcellularLocation>
        <location evidence="1">Cell membrane</location>
        <topology evidence="1">Multi-pass membrane protein</topology>
    </subcellularLocation>
</comment>
<evidence type="ECO:0000256" key="2">
    <source>
        <dbReference type="ARBA" id="ARBA00022475"/>
    </source>
</evidence>
<evidence type="ECO:0000256" key="1">
    <source>
        <dbReference type="ARBA" id="ARBA00004651"/>
    </source>
</evidence>
<dbReference type="PANTHER" id="PTHR30086:SF20">
    <property type="entry name" value="ARGININE EXPORTER PROTEIN ARGO-RELATED"/>
    <property type="match status" value="1"/>
</dbReference>
<sequence>MPPTIVPSFLLYCYITGVTPGPANLCSLSTALRYGKKTALRQWRGIFFGYFIVSMGAVLITHLIGTVLNQYVKYLSWVGAVYILWLAWHTFHSSAYEEKENIHAPNFFTGMFLQFTNVKIMVSCTTALSCYVLPYTDSFWILLCVGLFLPLTGPIANLLWVYAGVSLQKLFQNHRKQVDVVMAISLVLCAVTLVVGH</sequence>
<dbReference type="RefSeq" id="WP_073107029.1">
    <property type="nucleotide sequence ID" value="NZ_FQZY01000016.1"/>
</dbReference>
<dbReference type="GO" id="GO:0005886">
    <property type="term" value="C:plasma membrane"/>
    <property type="evidence" value="ECO:0007669"/>
    <property type="project" value="UniProtKB-SubCell"/>
</dbReference>
<evidence type="ECO:0000313" key="7">
    <source>
        <dbReference type="EMBL" id="SHJ75264.1"/>
    </source>
</evidence>
<evidence type="ECO:0000256" key="5">
    <source>
        <dbReference type="ARBA" id="ARBA00023136"/>
    </source>
</evidence>
<dbReference type="STRING" id="1121950.SAMN02745243_01278"/>
<evidence type="ECO:0000256" key="6">
    <source>
        <dbReference type="SAM" id="Phobius"/>
    </source>
</evidence>
<keyword evidence="8" id="KW-1185">Reference proteome</keyword>
<accession>A0A1M6LVN9</accession>
<dbReference type="GO" id="GO:0033228">
    <property type="term" value="P:cysteine export across plasma membrane"/>
    <property type="evidence" value="ECO:0007669"/>
    <property type="project" value="TreeGrafter"/>
</dbReference>
<evidence type="ECO:0000256" key="4">
    <source>
        <dbReference type="ARBA" id="ARBA00022989"/>
    </source>
</evidence>
<feature type="transmembrane region" description="Helical" evidence="6">
    <location>
        <begin position="47"/>
        <end position="68"/>
    </location>
</feature>
<name>A0A1M6LVN9_9FIRM</name>
<keyword evidence="3 6" id="KW-0812">Transmembrane</keyword>
<dbReference type="AlphaFoldDB" id="A0A1M6LVN9"/>
<dbReference type="GO" id="GO:0015171">
    <property type="term" value="F:amino acid transmembrane transporter activity"/>
    <property type="evidence" value="ECO:0007669"/>
    <property type="project" value="TreeGrafter"/>
</dbReference>
<dbReference type="OrthoDB" id="198428at2"/>
<evidence type="ECO:0000256" key="3">
    <source>
        <dbReference type="ARBA" id="ARBA00022692"/>
    </source>
</evidence>
<dbReference type="InterPro" id="IPR001123">
    <property type="entry name" value="LeuE-type"/>
</dbReference>
<evidence type="ECO:0000313" key="8">
    <source>
        <dbReference type="Proteomes" id="UP000184301"/>
    </source>
</evidence>
<dbReference type="Pfam" id="PF01810">
    <property type="entry name" value="LysE"/>
    <property type="match status" value="1"/>
</dbReference>
<dbReference type="EMBL" id="FQZY01000016">
    <property type="protein sequence ID" value="SHJ75264.1"/>
    <property type="molecule type" value="Genomic_DNA"/>
</dbReference>
<dbReference type="PANTHER" id="PTHR30086">
    <property type="entry name" value="ARGININE EXPORTER PROTEIN ARGO"/>
    <property type="match status" value="1"/>
</dbReference>
<feature type="transmembrane region" description="Helical" evidence="6">
    <location>
        <begin position="112"/>
        <end position="134"/>
    </location>
</feature>
<keyword evidence="5 6" id="KW-0472">Membrane</keyword>
<gene>
    <name evidence="7" type="ORF">SAMN02745243_01278</name>
</gene>
<feature type="transmembrane region" description="Helical" evidence="6">
    <location>
        <begin position="140"/>
        <end position="165"/>
    </location>
</feature>
<protein>
    <submittedName>
        <fullName evidence="7">Cysteine/O-acetylserine efflux protein</fullName>
    </submittedName>
</protein>
<dbReference type="Proteomes" id="UP000184301">
    <property type="component" value="Unassembled WGS sequence"/>
</dbReference>